<accession>A0A7J7P9R4</accession>
<feature type="transmembrane region" description="Helical" evidence="1">
    <location>
        <begin position="93"/>
        <end position="113"/>
    </location>
</feature>
<keyword evidence="1" id="KW-0472">Membrane</keyword>
<comment type="caution">
    <text evidence="2">The sequence shown here is derived from an EMBL/GenBank/DDBJ whole genome shotgun (WGS) entry which is preliminary data.</text>
</comment>
<keyword evidence="1" id="KW-1133">Transmembrane helix</keyword>
<evidence type="ECO:0000256" key="1">
    <source>
        <dbReference type="SAM" id="Phobius"/>
    </source>
</evidence>
<sequence>MALIDLVAAKDAKIFRFLVDDKKAGLECDWPYSDRETNATNNDFSSAIEAIEFDISQGDEVYFLLAAVDIVDIDEMKLANVYLSWVDSRGQSIAFFGVMAAILMVMAVGLALFDLDGESVVGSETVVVGFGIAIVEQGILLFCLVSWPPDMFPFNHARPWSSLGRLCGYNYCLTGLWGSRSTGQSIMTKSSAATLGSKLIAVKEIIAKNLQYKYLDVDHDPLAQMSTLLLQEEAVAHFLNFHEHIVASRRALVILGYQEIEEVEYEAILDIIFEQGSPALPVVGFLNFLDAHKGLKMHPILGYVIPYFCGCL</sequence>
<reference evidence="2 3" key="1">
    <citation type="journal article" date="2020" name="IScience">
        <title>Genome Sequencing of the Endangered Kingdonia uniflora (Circaeasteraceae, Ranunculales) Reveals Potential Mechanisms of Evolutionary Specialization.</title>
        <authorList>
            <person name="Sun Y."/>
            <person name="Deng T."/>
            <person name="Zhang A."/>
            <person name="Moore M.J."/>
            <person name="Landis J.B."/>
            <person name="Lin N."/>
            <person name="Zhang H."/>
            <person name="Zhang X."/>
            <person name="Huang J."/>
            <person name="Zhang X."/>
            <person name="Sun H."/>
            <person name="Wang H."/>
        </authorList>
    </citation>
    <scope>NUCLEOTIDE SEQUENCE [LARGE SCALE GENOMIC DNA]</scope>
    <source>
        <strain evidence="2">TB1705</strain>
        <tissue evidence="2">Leaf</tissue>
    </source>
</reference>
<dbReference type="AlphaFoldDB" id="A0A7J7P9R4"/>
<proteinExistence type="predicted"/>
<feature type="transmembrane region" description="Helical" evidence="1">
    <location>
        <begin position="125"/>
        <end position="147"/>
    </location>
</feature>
<dbReference type="EMBL" id="JACGCM010000140">
    <property type="protein sequence ID" value="KAF6175928.1"/>
    <property type="molecule type" value="Genomic_DNA"/>
</dbReference>
<dbReference type="Proteomes" id="UP000541444">
    <property type="component" value="Unassembled WGS sequence"/>
</dbReference>
<evidence type="ECO:0000313" key="2">
    <source>
        <dbReference type="EMBL" id="KAF6175928.1"/>
    </source>
</evidence>
<organism evidence="2 3">
    <name type="scientific">Kingdonia uniflora</name>
    <dbReference type="NCBI Taxonomy" id="39325"/>
    <lineage>
        <taxon>Eukaryota</taxon>
        <taxon>Viridiplantae</taxon>
        <taxon>Streptophyta</taxon>
        <taxon>Embryophyta</taxon>
        <taxon>Tracheophyta</taxon>
        <taxon>Spermatophyta</taxon>
        <taxon>Magnoliopsida</taxon>
        <taxon>Ranunculales</taxon>
        <taxon>Circaeasteraceae</taxon>
        <taxon>Kingdonia</taxon>
    </lineage>
</organism>
<keyword evidence="1" id="KW-0812">Transmembrane</keyword>
<evidence type="ECO:0000313" key="3">
    <source>
        <dbReference type="Proteomes" id="UP000541444"/>
    </source>
</evidence>
<keyword evidence="3" id="KW-1185">Reference proteome</keyword>
<name>A0A7J7P9R4_9MAGN</name>
<protein>
    <submittedName>
        <fullName evidence="2">Uncharacterized protein</fullName>
    </submittedName>
</protein>
<gene>
    <name evidence="2" type="ORF">GIB67_003416</name>
</gene>